<name>A0A316V7V5_9BASI</name>
<feature type="transmembrane region" description="Helical" evidence="2">
    <location>
        <begin position="106"/>
        <end position="123"/>
    </location>
</feature>
<dbReference type="FunCoup" id="A0A316V7V5">
    <property type="interactions" value="165"/>
</dbReference>
<gene>
    <name evidence="3" type="ORF">FA14DRAFT_165678</name>
</gene>
<keyword evidence="2" id="KW-1133">Transmembrane helix</keyword>
<evidence type="ECO:0000256" key="1">
    <source>
        <dbReference type="SAM" id="MobiDB-lite"/>
    </source>
</evidence>
<dbReference type="EMBL" id="KZ819605">
    <property type="protein sequence ID" value="PWN33108.1"/>
    <property type="molecule type" value="Genomic_DNA"/>
</dbReference>
<dbReference type="GO" id="GO:0006629">
    <property type="term" value="P:lipid metabolic process"/>
    <property type="evidence" value="ECO:0007669"/>
    <property type="project" value="InterPro"/>
</dbReference>
<protein>
    <submittedName>
        <fullName evidence="3">Putative LRO1-a lecithin cholesterol acyltransferase-like protein</fullName>
    </submittedName>
</protein>
<dbReference type="GO" id="GO:0008374">
    <property type="term" value="F:O-acyltransferase activity"/>
    <property type="evidence" value="ECO:0007669"/>
    <property type="project" value="InterPro"/>
</dbReference>
<keyword evidence="2" id="KW-0472">Membrane</keyword>
<proteinExistence type="predicted"/>
<evidence type="ECO:0000313" key="4">
    <source>
        <dbReference type="Proteomes" id="UP000245771"/>
    </source>
</evidence>
<sequence length="748" mass="82966">MNQRRKTQNQDGAGEDNHQANGTSTQIADQAQKSKIRNKNNSLPDEIVLERAKRPQAKGGVNRRTSYTIKAPGTPFHELDLSEIPWLHHDATDENVKRGYMRYRRLFFIAGILAGAILAYALSHHVVLESHIQNLRGVIDEQLSDIGINLSSLDLSSFSIPSELAQLGNDLFSVPRKWGENGDFTVAVGERLRQEGLKVNHPVVLLPGIVSTGLESWSTEPGVFRKRLWGSMSMVRTIATQKEMWIRQLSLDPSTGLDPPGIKVRPAEGLDAASYFVSGYWIWDPIIRALAVIGYDPNHLSLASYDWRLSFHNLEVRDRVFSRLKLHFEQNLFLTGKKSVLVAHSMGSTVALYFMKWVEAEGPGYGNGGPDWVDKHIESFVSIAGTFLGVPKAMAALLSGEMRDTVELPPAAAYLLEKFFSRRERAKLFQTWAGSASMLIKGGDAVWGNETWAPDDEPGSSVDQSHGKVYSFKLPEGAAFQGAGDAAHPVGGSANVHETSTQHILQSNLSASDAYNWLLQHTPSTFQQMVQKNYSDGIEYSEEQIKKNNQIEKTWANPLEAALPNAPNMKMYCIYGVGKQTERSYWYTQGPYERDEFIAEGEAATCLDCGNQTTSTPLDFPTSRTSWIDTSIHDEKSTPQVRSGVKFSDGDGTVSVHSLGAMCVEGWKRKRYNPAGIKVITHEIAHEPEPLDLRGGSTTGDHVDILGSFKVNEIVLRVAAGLGHTVNETHFSNEREYAKKIAWDSPRV</sequence>
<organism evidence="3 4">
    <name type="scientific">Meira miltonrushii</name>
    <dbReference type="NCBI Taxonomy" id="1280837"/>
    <lineage>
        <taxon>Eukaryota</taxon>
        <taxon>Fungi</taxon>
        <taxon>Dikarya</taxon>
        <taxon>Basidiomycota</taxon>
        <taxon>Ustilaginomycotina</taxon>
        <taxon>Exobasidiomycetes</taxon>
        <taxon>Exobasidiales</taxon>
        <taxon>Brachybasidiaceae</taxon>
        <taxon>Meira</taxon>
    </lineage>
</organism>
<dbReference type="Proteomes" id="UP000245771">
    <property type="component" value="Unassembled WGS sequence"/>
</dbReference>
<keyword evidence="3" id="KW-0012">Acyltransferase</keyword>
<dbReference type="GeneID" id="37021755"/>
<reference evidence="3 4" key="1">
    <citation type="journal article" date="2018" name="Mol. Biol. Evol.">
        <title>Broad Genomic Sampling Reveals a Smut Pathogenic Ancestry of the Fungal Clade Ustilaginomycotina.</title>
        <authorList>
            <person name="Kijpornyongpan T."/>
            <person name="Mondo S.J."/>
            <person name="Barry K."/>
            <person name="Sandor L."/>
            <person name="Lee J."/>
            <person name="Lipzen A."/>
            <person name="Pangilinan J."/>
            <person name="LaButti K."/>
            <person name="Hainaut M."/>
            <person name="Henrissat B."/>
            <person name="Grigoriev I.V."/>
            <person name="Spatafora J.W."/>
            <person name="Aime M.C."/>
        </authorList>
    </citation>
    <scope>NUCLEOTIDE SEQUENCE [LARGE SCALE GENOMIC DNA]</scope>
    <source>
        <strain evidence="3 4">MCA 3882</strain>
    </source>
</reference>
<evidence type="ECO:0000313" key="3">
    <source>
        <dbReference type="EMBL" id="PWN33108.1"/>
    </source>
</evidence>
<feature type="compositionally biased region" description="Polar residues" evidence="1">
    <location>
        <begin position="19"/>
        <end position="43"/>
    </location>
</feature>
<dbReference type="AlphaFoldDB" id="A0A316V7V5"/>
<dbReference type="OrthoDB" id="190846at2759"/>
<keyword evidence="2" id="KW-0812">Transmembrane</keyword>
<dbReference type="PANTHER" id="PTHR11440">
    <property type="entry name" value="LECITHIN-CHOLESTEROL ACYLTRANSFERASE-RELATED"/>
    <property type="match status" value="1"/>
</dbReference>
<dbReference type="InterPro" id="IPR003386">
    <property type="entry name" value="LACT/PDAT_acylTrfase"/>
</dbReference>
<dbReference type="SUPFAM" id="SSF53474">
    <property type="entry name" value="alpha/beta-Hydrolases"/>
    <property type="match status" value="1"/>
</dbReference>
<dbReference type="InParanoid" id="A0A316V7V5"/>
<dbReference type="Pfam" id="PF02450">
    <property type="entry name" value="LCAT"/>
    <property type="match status" value="1"/>
</dbReference>
<dbReference type="InterPro" id="IPR029058">
    <property type="entry name" value="AB_hydrolase_fold"/>
</dbReference>
<keyword evidence="3" id="KW-0808">Transferase</keyword>
<feature type="region of interest" description="Disordered" evidence="1">
    <location>
        <begin position="1"/>
        <end position="43"/>
    </location>
</feature>
<dbReference type="Gene3D" id="3.40.50.1820">
    <property type="entry name" value="alpha/beta hydrolase"/>
    <property type="match status" value="1"/>
</dbReference>
<evidence type="ECO:0000256" key="2">
    <source>
        <dbReference type="SAM" id="Phobius"/>
    </source>
</evidence>
<accession>A0A316V7V5</accession>
<dbReference type="STRING" id="1280837.A0A316V7V5"/>
<keyword evidence="4" id="KW-1185">Reference proteome</keyword>
<dbReference type="RefSeq" id="XP_025353410.1">
    <property type="nucleotide sequence ID" value="XM_025499974.1"/>
</dbReference>